<dbReference type="EMBL" id="VJZR01000003">
    <property type="protein sequence ID" value="TRX22121.1"/>
    <property type="molecule type" value="Genomic_DNA"/>
</dbReference>
<reference evidence="2 3" key="1">
    <citation type="submission" date="2019-07" db="EMBL/GenBank/DDBJ databases">
        <title>Novel species of Flavobacterium.</title>
        <authorList>
            <person name="Liu Q."/>
            <person name="Xin Y.-H."/>
        </authorList>
    </citation>
    <scope>NUCLEOTIDE SEQUENCE [LARGE SCALE GENOMIC DNA]</scope>
    <source>
        <strain evidence="2 3">LB3P56</strain>
    </source>
</reference>
<evidence type="ECO:0000313" key="3">
    <source>
        <dbReference type="Proteomes" id="UP000318585"/>
    </source>
</evidence>
<dbReference type="Pfam" id="PF01844">
    <property type="entry name" value="HNH"/>
    <property type="match status" value="1"/>
</dbReference>
<dbReference type="GO" id="GO:0004519">
    <property type="term" value="F:endonuclease activity"/>
    <property type="evidence" value="ECO:0007669"/>
    <property type="project" value="UniProtKB-KW"/>
</dbReference>
<dbReference type="RefSeq" id="WP_144071077.1">
    <property type="nucleotide sequence ID" value="NZ_VJZR01000003.1"/>
</dbReference>
<dbReference type="GO" id="GO:0008270">
    <property type="term" value="F:zinc ion binding"/>
    <property type="evidence" value="ECO:0007669"/>
    <property type="project" value="InterPro"/>
</dbReference>
<dbReference type="OrthoDB" id="9779761at2"/>
<sequence>MNTYLFLWNPKKWTWTTLEQDIEQVDLTGRCSQRWSCGNTKSIQPGDRIFLLKVGTEPKGIIAAGFATSKPFYEKHWSGENKDTLYIDVDFEVLLNPDQEPILTVDILKTGNLAQQNWRPMASGISVRPELVDELEAVWFDFLTTQKIRHNPFIPTDNEIQKTYTEGTPNQVSVTKYERNPFARKKCLEHYGFTCAVCDFNFEKTYGQIGKDFIHVHHLKQVATVGQNYEVDPVKDLRPVCPNCHSIIHRQKTPLTIEEVTQFIIKNRPND</sequence>
<comment type="caution">
    <text evidence="2">The sequence shown here is derived from an EMBL/GenBank/DDBJ whole genome shotgun (WGS) entry which is preliminary data.</text>
</comment>
<dbReference type="InterPro" id="IPR015947">
    <property type="entry name" value="PUA-like_sf"/>
</dbReference>
<accession>A0A553CNX3</accession>
<dbReference type="InterPro" id="IPR002711">
    <property type="entry name" value="HNH"/>
</dbReference>
<protein>
    <submittedName>
        <fullName evidence="2">HNH endonuclease</fullName>
    </submittedName>
</protein>
<keyword evidence="2" id="KW-0378">Hydrolase</keyword>
<keyword evidence="2" id="KW-0540">Nuclease</keyword>
<dbReference type="InterPro" id="IPR003615">
    <property type="entry name" value="HNH_nuc"/>
</dbReference>
<proteinExistence type="predicted"/>
<organism evidence="2 3">
    <name type="scientific">Flavobacterium franklandianum</name>
    <dbReference type="NCBI Taxonomy" id="2594430"/>
    <lineage>
        <taxon>Bacteria</taxon>
        <taxon>Pseudomonadati</taxon>
        <taxon>Bacteroidota</taxon>
        <taxon>Flavobacteriia</taxon>
        <taxon>Flavobacteriales</taxon>
        <taxon>Flavobacteriaceae</taxon>
        <taxon>Flavobacterium</taxon>
    </lineage>
</organism>
<dbReference type="GO" id="GO:0003676">
    <property type="term" value="F:nucleic acid binding"/>
    <property type="evidence" value="ECO:0007669"/>
    <property type="project" value="InterPro"/>
</dbReference>
<feature type="domain" description="HNH" evidence="1">
    <location>
        <begin position="195"/>
        <end position="250"/>
    </location>
</feature>
<dbReference type="Proteomes" id="UP000318585">
    <property type="component" value="Unassembled WGS sequence"/>
</dbReference>
<name>A0A553CNX3_9FLAO</name>
<dbReference type="SUPFAM" id="SSF88697">
    <property type="entry name" value="PUA domain-like"/>
    <property type="match status" value="1"/>
</dbReference>
<keyword evidence="3" id="KW-1185">Reference proteome</keyword>
<evidence type="ECO:0000313" key="2">
    <source>
        <dbReference type="EMBL" id="TRX22121.1"/>
    </source>
</evidence>
<dbReference type="AlphaFoldDB" id="A0A553CNX3"/>
<gene>
    <name evidence="2" type="ORF">FNW17_05475</name>
</gene>
<dbReference type="CDD" id="cd00085">
    <property type="entry name" value="HNHc"/>
    <property type="match status" value="1"/>
</dbReference>
<keyword evidence="2" id="KW-0255">Endonuclease</keyword>
<evidence type="ECO:0000259" key="1">
    <source>
        <dbReference type="Pfam" id="PF01844"/>
    </source>
</evidence>